<feature type="transmembrane region" description="Helical" evidence="1">
    <location>
        <begin position="85"/>
        <end position="106"/>
    </location>
</feature>
<keyword evidence="1" id="KW-0812">Transmembrane</keyword>
<sequence>MFSKLNSFRRKVVVVMMKKLLKGYLAVLGAITLWQMAKRKENGDQDQSDSILKLIMLIPIVISICTLLGLEEVERITSYNVNNSAMVIFAVVWPLITTAIFIATITCTKVAEFFPILACTVLVPPLFMALFVMISVMKIVLWQYANGYSATGSLLISLLCLLPLIYSIVLNIVAEKILRSK</sequence>
<evidence type="ECO:0000256" key="1">
    <source>
        <dbReference type="SAM" id="Phobius"/>
    </source>
</evidence>
<reference evidence="2 3" key="1">
    <citation type="journal article" date="2016" name="Nat. Commun.">
        <title>Thousands of microbial genomes shed light on interconnected biogeochemical processes in an aquifer system.</title>
        <authorList>
            <person name="Anantharaman K."/>
            <person name="Brown C.T."/>
            <person name="Hug L.A."/>
            <person name="Sharon I."/>
            <person name="Castelle C.J."/>
            <person name="Probst A.J."/>
            <person name="Thomas B.C."/>
            <person name="Singh A."/>
            <person name="Wilkins M.J."/>
            <person name="Karaoz U."/>
            <person name="Brodie E.L."/>
            <person name="Williams K.H."/>
            <person name="Hubbard S.S."/>
            <person name="Banfield J.F."/>
        </authorList>
    </citation>
    <scope>NUCLEOTIDE SEQUENCE [LARGE SCALE GENOMIC DNA]</scope>
</reference>
<keyword evidence="1" id="KW-1133">Transmembrane helix</keyword>
<evidence type="ECO:0000313" key="2">
    <source>
        <dbReference type="EMBL" id="OGF26581.1"/>
    </source>
</evidence>
<evidence type="ECO:0000313" key="3">
    <source>
        <dbReference type="Proteomes" id="UP000178925"/>
    </source>
</evidence>
<feature type="transmembrane region" description="Helical" evidence="1">
    <location>
        <begin position="50"/>
        <end position="70"/>
    </location>
</feature>
<feature type="transmembrane region" description="Helical" evidence="1">
    <location>
        <begin position="20"/>
        <end position="38"/>
    </location>
</feature>
<protein>
    <recommendedName>
        <fullName evidence="4">Yip1 domain-containing protein</fullName>
    </recommendedName>
</protein>
<gene>
    <name evidence="2" type="ORF">A2242_03155</name>
</gene>
<dbReference type="AlphaFoldDB" id="A0A1F5SJY9"/>
<accession>A0A1F5SJY9</accession>
<name>A0A1F5SJY9_9BACT</name>
<evidence type="ECO:0008006" key="4">
    <source>
        <dbReference type="Google" id="ProtNLM"/>
    </source>
</evidence>
<proteinExistence type="predicted"/>
<keyword evidence="1" id="KW-0472">Membrane</keyword>
<dbReference type="Proteomes" id="UP000178925">
    <property type="component" value="Unassembled WGS sequence"/>
</dbReference>
<dbReference type="EMBL" id="MFGC01000043">
    <property type="protein sequence ID" value="OGF26581.1"/>
    <property type="molecule type" value="Genomic_DNA"/>
</dbReference>
<comment type="caution">
    <text evidence="2">The sequence shown here is derived from an EMBL/GenBank/DDBJ whole genome shotgun (WGS) entry which is preliminary data.</text>
</comment>
<organism evidence="2 3">
    <name type="scientific">Candidatus Falkowbacteria bacterium RIFOXYA2_FULL_47_9</name>
    <dbReference type="NCBI Taxonomy" id="1797995"/>
    <lineage>
        <taxon>Bacteria</taxon>
        <taxon>Candidatus Falkowiibacteriota</taxon>
    </lineage>
</organism>
<feature type="transmembrane region" description="Helical" evidence="1">
    <location>
        <begin position="113"/>
        <end position="134"/>
    </location>
</feature>
<feature type="transmembrane region" description="Helical" evidence="1">
    <location>
        <begin position="154"/>
        <end position="174"/>
    </location>
</feature>